<dbReference type="EMBL" id="KI681855">
    <property type="protein sequence ID" value="ETL84250.1"/>
    <property type="molecule type" value="Genomic_DNA"/>
</dbReference>
<dbReference type="AlphaFoldDB" id="W2KIT1"/>
<reference evidence="2" key="1">
    <citation type="submission" date="2013-11" db="EMBL/GenBank/DDBJ databases">
        <title>The Genome Sequence of Phytophthora parasitica CHvinca01.</title>
        <authorList>
            <consortium name="The Broad Institute Genomics Platform"/>
            <person name="Russ C."/>
            <person name="Tyler B."/>
            <person name="Panabieres F."/>
            <person name="Shan W."/>
            <person name="Tripathy S."/>
            <person name="Grunwald N."/>
            <person name="Machado M."/>
            <person name="Johnson C.S."/>
            <person name="Arredondo F."/>
            <person name="Hong C."/>
            <person name="Coffey M."/>
            <person name="Young S.K."/>
            <person name="Zeng Q."/>
            <person name="Gargeya S."/>
            <person name="Fitzgerald M."/>
            <person name="Abouelleil A."/>
            <person name="Alvarado L."/>
            <person name="Chapman S.B."/>
            <person name="Gainer-Dewar J."/>
            <person name="Goldberg J."/>
            <person name="Griggs A."/>
            <person name="Gujja S."/>
            <person name="Hansen M."/>
            <person name="Howarth C."/>
            <person name="Imamovic A."/>
            <person name="Ireland A."/>
            <person name="Larimer J."/>
            <person name="McCowan C."/>
            <person name="Murphy C."/>
            <person name="Pearson M."/>
            <person name="Poon T.W."/>
            <person name="Priest M."/>
            <person name="Roberts A."/>
            <person name="Saif S."/>
            <person name="Shea T."/>
            <person name="Sykes S."/>
            <person name="Wortman J."/>
            <person name="Nusbaum C."/>
            <person name="Birren B."/>
        </authorList>
    </citation>
    <scope>NUCLEOTIDE SEQUENCE [LARGE SCALE GENOMIC DNA]</scope>
    <source>
        <strain evidence="2">CHvinca01</strain>
    </source>
</reference>
<dbReference type="OrthoDB" id="123769at2759"/>
<dbReference type="Proteomes" id="UP000054423">
    <property type="component" value="Unassembled WGS sequence"/>
</dbReference>
<gene>
    <name evidence="2" type="ORF">L917_15891</name>
</gene>
<sequence length="195" mass="21584">MYVAERSGNLEQRVLQCLCKSAPAYVQRAMLTRLNSQRTDHLQQAAELVSFAIEYEANTAKHNNTSGSNKGNRGGLGRGGRAHSGGHNDQSGRGSGLVAHVEIKTYALATNVMKSGTCEQTVQRRTRAAPRQRRELRWLCRRLRTRELEFGLVDPGQWIQLCRAANGGEMRVTKVGTVKFKTVVDGKEVAVDMSE</sequence>
<organism evidence="2">
    <name type="scientific">Phytophthora nicotianae</name>
    <name type="common">Potato buckeye rot agent</name>
    <name type="synonym">Phytophthora parasitica</name>
    <dbReference type="NCBI Taxonomy" id="4792"/>
    <lineage>
        <taxon>Eukaryota</taxon>
        <taxon>Sar</taxon>
        <taxon>Stramenopiles</taxon>
        <taxon>Oomycota</taxon>
        <taxon>Peronosporomycetes</taxon>
        <taxon>Peronosporales</taxon>
        <taxon>Peronosporaceae</taxon>
        <taxon>Phytophthora</taxon>
    </lineage>
</organism>
<proteinExistence type="predicted"/>
<protein>
    <submittedName>
        <fullName evidence="2">Uncharacterized protein</fullName>
    </submittedName>
</protein>
<evidence type="ECO:0000256" key="1">
    <source>
        <dbReference type="SAM" id="MobiDB-lite"/>
    </source>
</evidence>
<accession>W2KIT1</accession>
<feature type="region of interest" description="Disordered" evidence="1">
    <location>
        <begin position="61"/>
        <end position="94"/>
    </location>
</feature>
<name>W2KIT1_PHYNI</name>
<feature type="non-terminal residue" evidence="2">
    <location>
        <position position="195"/>
    </location>
</feature>
<feature type="compositionally biased region" description="Gly residues" evidence="1">
    <location>
        <begin position="72"/>
        <end position="83"/>
    </location>
</feature>
<evidence type="ECO:0000313" key="2">
    <source>
        <dbReference type="EMBL" id="ETL84250.1"/>
    </source>
</evidence>